<feature type="region of interest" description="Disordered" evidence="1">
    <location>
        <begin position="1025"/>
        <end position="1047"/>
    </location>
</feature>
<dbReference type="AlphaFoldDB" id="D0MWZ6"/>
<dbReference type="InParanoid" id="D0MWZ6"/>
<dbReference type="PANTHER" id="PTHR31569:SF4">
    <property type="entry name" value="SWIM-TYPE DOMAIN-CONTAINING PROTEIN"/>
    <property type="match status" value="1"/>
</dbReference>
<dbReference type="GeneID" id="9476642"/>
<reference evidence="3" key="1">
    <citation type="journal article" date="2009" name="Nature">
        <title>Genome sequence and analysis of the Irish potato famine pathogen Phytophthora infestans.</title>
        <authorList>
            <consortium name="The Broad Institute Genome Sequencing Platform"/>
            <person name="Haas B.J."/>
            <person name="Kamoun S."/>
            <person name="Zody M.C."/>
            <person name="Jiang R.H."/>
            <person name="Handsaker R.E."/>
            <person name="Cano L.M."/>
            <person name="Grabherr M."/>
            <person name="Kodira C.D."/>
            <person name="Raffaele S."/>
            <person name="Torto-Alalibo T."/>
            <person name="Bozkurt T.O."/>
            <person name="Ah-Fong A.M."/>
            <person name="Alvarado L."/>
            <person name="Anderson V.L."/>
            <person name="Armstrong M.R."/>
            <person name="Avrova A."/>
            <person name="Baxter L."/>
            <person name="Beynon J."/>
            <person name="Boevink P.C."/>
            <person name="Bollmann S.R."/>
            <person name="Bos J.I."/>
            <person name="Bulone V."/>
            <person name="Cai G."/>
            <person name="Cakir C."/>
            <person name="Carrington J.C."/>
            <person name="Chawner M."/>
            <person name="Conti L."/>
            <person name="Costanzo S."/>
            <person name="Ewan R."/>
            <person name="Fahlgren N."/>
            <person name="Fischbach M.A."/>
            <person name="Fugelstad J."/>
            <person name="Gilroy E.M."/>
            <person name="Gnerre S."/>
            <person name="Green P.J."/>
            <person name="Grenville-Briggs L.J."/>
            <person name="Griffith J."/>
            <person name="Grunwald N.J."/>
            <person name="Horn K."/>
            <person name="Horner N.R."/>
            <person name="Hu C.H."/>
            <person name="Huitema E."/>
            <person name="Jeong D.H."/>
            <person name="Jones A.M."/>
            <person name="Jones J.D."/>
            <person name="Jones R.W."/>
            <person name="Karlsson E.K."/>
            <person name="Kunjeti S.G."/>
            <person name="Lamour K."/>
            <person name="Liu Z."/>
            <person name="Ma L."/>
            <person name="Maclean D."/>
            <person name="Chibucos M.C."/>
            <person name="McDonald H."/>
            <person name="McWalters J."/>
            <person name="Meijer H.J."/>
            <person name="Morgan W."/>
            <person name="Morris P.F."/>
            <person name="Munro C.A."/>
            <person name="O'Neill K."/>
            <person name="Ospina-Giraldo M."/>
            <person name="Pinzon A."/>
            <person name="Pritchard L."/>
            <person name="Ramsahoye B."/>
            <person name="Ren Q."/>
            <person name="Restrepo S."/>
            <person name="Roy S."/>
            <person name="Sadanandom A."/>
            <person name="Savidor A."/>
            <person name="Schornack S."/>
            <person name="Schwartz D.C."/>
            <person name="Schumann U.D."/>
            <person name="Schwessinger B."/>
            <person name="Seyer L."/>
            <person name="Sharpe T."/>
            <person name="Silvar C."/>
            <person name="Song J."/>
            <person name="Studholme D.J."/>
            <person name="Sykes S."/>
            <person name="Thines M."/>
            <person name="van de Vondervoort P.J."/>
            <person name="Phuntumart V."/>
            <person name="Wawra S."/>
            <person name="Weide R."/>
            <person name="Win J."/>
            <person name="Young C."/>
            <person name="Zhou S."/>
            <person name="Fry W."/>
            <person name="Meyers B.C."/>
            <person name="van West P."/>
            <person name="Ristaino J."/>
            <person name="Govers F."/>
            <person name="Birch P.R."/>
            <person name="Whisson S.C."/>
            <person name="Judelson H.S."/>
            <person name="Nusbaum C."/>
        </authorList>
    </citation>
    <scope>NUCLEOTIDE SEQUENCE [LARGE SCALE GENOMIC DNA]</scope>
    <source>
        <strain evidence="3">T30-4</strain>
    </source>
</reference>
<accession>D0MWZ6</accession>
<feature type="region of interest" description="Disordered" evidence="1">
    <location>
        <begin position="1"/>
        <end position="41"/>
    </location>
</feature>
<dbReference type="InterPro" id="IPR038765">
    <property type="entry name" value="Papain-like_cys_pep_sf"/>
</dbReference>
<keyword evidence="3" id="KW-1185">Reference proteome</keyword>
<evidence type="ECO:0000256" key="1">
    <source>
        <dbReference type="SAM" id="MobiDB-lite"/>
    </source>
</evidence>
<evidence type="ECO:0000313" key="3">
    <source>
        <dbReference type="Proteomes" id="UP000006643"/>
    </source>
</evidence>
<dbReference type="OrthoDB" id="129371at2759"/>
<dbReference type="VEuPathDB" id="FungiDB:PITG_02691"/>
<dbReference type="SUPFAM" id="SSF54001">
    <property type="entry name" value="Cysteine proteinases"/>
    <property type="match status" value="1"/>
</dbReference>
<gene>
    <name evidence="2" type="ORF">PITG_02691</name>
</gene>
<name>D0MWZ6_PHYIT</name>
<dbReference type="PANTHER" id="PTHR31569">
    <property type="entry name" value="SWIM-TYPE DOMAIN-CONTAINING PROTEIN"/>
    <property type="match status" value="1"/>
</dbReference>
<dbReference type="RefSeq" id="XP_002907595.1">
    <property type="nucleotide sequence ID" value="XM_002907549.1"/>
</dbReference>
<evidence type="ECO:0000313" key="2">
    <source>
        <dbReference type="EMBL" id="EEY64159.1"/>
    </source>
</evidence>
<dbReference type="Gene3D" id="3.40.395.10">
    <property type="entry name" value="Adenoviral Proteinase, Chain A"/>
    <property type="match status" value="1"/>
</dbReference>
<organism evidence="2 3">
    <name type="scientific">Phytophthora infestans (strain T30-4)</name>
    <name type="common">Potato late blight agent</name>
    <dbReference type="NCBI Taxonomy" id="403677"/>
    <lineage>
        <taxon>Eukaryota</taxon>
        <taxon>Sar</taxon>
        <taxon>Stramenopiles</taxon>
        <taxon>Oomycota</taxon>
        <taxon>Peronosporomycetes</taxon>
        <taxon>Peronosporales</taxon>
        <taxon>Peronosporaceae</taxon>
        <taxon>Phytophthora</taxon>
    </lineage>
</organism>
<dbReference type="Proteomes" id="UP000006643">
    <property type="component" value="Unassembled WGS sequence"/>
</dbReference>
<dbReference type="InterPro" id="IPR052579">
    <property type="entry name" value="Zinc_finger_SWIM"/>
</dbReference>
<dbReference type="KEGG" id="pif:PITG_02691"/>
<protein>
    <recommendedName>
        <fullName evidence="4">Ubiquitin-like protease family profile domain-containing protein</fullName>
    </recommendedName>
</protein>
<proteinExistence type="predicted"/>
<dbReference type="HOGENOM" id="CLU_286905_0_0_1"/>
<feature type="compositionally biased region" description="Polar residues" evidence="1">
    <location>
        <begin position="29"/>
        <end position="38"/>
    </location>
</feature>
<dbReference type="OMA" id="TSENTCH"/>
<feature type="compositionally biased region" description="Polar residues" evidence="1">
    <location>
        <begin position="1025"/>
        <end position="1034"/>
    </location>
</feature>
<feature type="compositionally biased region" description="Basic residues" evidence="1">
    <location>
        <begin position="1"/>
        <end position="10"/>
    </location>
</feature>
<sequence length="1076" mass="120902">MPPLKKKRRTSPLEHADDSSDDSELLESTQPSSASKATDPSYVPVPSIVGRTFASWPDFFSFWEQFERQHLVVYRTRDCQTTKGYNKSKINHPERQAPESFGYAFRKYVCTLGCKQKSRSTGKRAKRKERYRACKAMFRVAVIRASSGDFSSSSNWTITVTSENTCHNHVNTETLYTALKQCKDLLSESVLSMLDAFGQTNTDTKQIASYVADTTAIRNVYRCWNTTQVFQSLRNNSAEKRLNGVLSEFASTQGDECVLLQGEYDQTIGIVMQTKAQRDIFARWGDTLSLDWTHNCTNLSFYVVVQDEEPIVGVDWKVSSLTKTSQSGLRYARFLLCQFHAQRYVKRMIAGKKYFVLPKYRDEIEELFKQMVYVPTKEQFQSRLKLFEQRTKKAAPGVLRDFSTAINLFDVCPPVTDPLPAALHRIATVLSPYTLRKVQQQWERYKLNGNASHTPASSIMLASKKRIAFLKLKKGETSDETVLSDCEKYNVVRAEVMPLADSLQSLPSAKFYETFADLRATVRTFKKKWSLDRDSLSDAGESDDESDAMGLEYEMACEGVGIMNNAQLPVRTLEEADIYEPPKDNASSPVIQGLDGDDLPSCCLTNPSQTSLPDLTISEQSQEVLQRQPSVHSATSTASLLAQPGFLLELAGAIDNMQALRLPEASSSRSRNTKKGSKWAIAECRTDCPVDLEDFLKWIDTTPDVDYVGKIASNYPVCYNKSFLLSRSPTVLQKRASEVINNANFVIPVELLERVNTALLHWTSKQTETEDSDASQDDVVPAAFVASEMGGFSMNYVRLVKNYYASMKAVDDYRMDLAWLRGGWSSMTPMKHHFLKEAPASPAVLSREVAQLFRQSPLSRTFVISSGPAGRSVTSTLRHIVGKLARSKRLNDAVMDAALWHVSTYCKTCYAIDAISVTNEKRFVPDFSLASCNYVLVPIHMAALKHWIIQIVKIQMADPDTSKHKIWVTFYDPLGVASNLDVCQAKWISFTLPLLQQWFDRDQDREKLRKWVSILVTTKRQINSGDSKAVTTTRPNDDGAAPMTSPCSLPEIVAVPATTPKQVDSLRDSRAIAEGM</sequence>
<dbReference type="EMBL" id="DS028120">
    <property type="protein sequence ID" value="EEY64159.1"/>
    <property type="molecule type" value="Genomic_DNA"/>
</dbReference>
<evidence type="ECO:0008006" key="4">
    <source>
        <dbReference type="Google" id="ProtNLM"/>
    </source>
</evidence>
<dbReference type="eggNOG" id="ENOG502SN61">
    <property type="taxonomic scope" value="Eukaryota"/>
</dbReference>